<evidence type="ECO:0000256" key="3">
    <source>
        <dbReference type="ARBA" id="ARBA00022729"/>
    </source>
</evidence>
<proteinExistence type="predicted"/>
<comment type="caution">
    <text evidence="6">The sequence shown here is derived from an EMBL/GenBank/DDBJ whole genome shotgun (WGS) entry which is preliminary data.</text>
</comment>
<evidence type="ECO:0000259" key="5">
    <source>
        <dbReference type="Pfam" id="PF03067"/>
    </source>
</evidence>
<feature type="domain" description="Chitin-binding type-4" evidence="5">
    <location>
        <begin position="32"/>
        <end position="196"/>
    </location>
</feature>
<evidence type="ECO:0000256" key="1">
    <source>
        <dbReference type="ARBA" id="ARBA00004613"/>
    </source>
</evidence>
<dbReference type="InterPro" id="IPR014756">
    <property type="entry name" value="Ig_E-set"/>
</dbReference>
<protein>
    <recommendedName>
        <fullName evidence="5">Chitin-binding type-4 domain-containing protein</fullName>
    </recommendedName>
</protein>
<dbReference type="CDD" id="cd21177">
    <property type="entry name" value="LPMO_AA10"/>
    <property type="match status" value="1"/>
</dbReference>
<feature type="signal peptide" evidence="4">
    <location>
        <begin position="1"/>
        <end position="25"/>
    </location>
</feature>
<dbReference type="FunFam" id="2.70.50.50:FF:000001">
    <property type="entry name" value="Chitin-binding protein"/>
    <property type="match status" value="1"/>
</dbReference>
<evidence type="ECO:0000256" key="2">
    <source>
        <dbReference type="ARBA" id="ARBA00022525"/>
    </source>
</evidence>
<dbReference type="Proteomes" id="UP000064189">
    <property type="component" value="Unassembled WGS sequence"/>
</dbReference>
<reference evidence="6 7" key="1">
    <citation type="submission" date="2015-11" db="EMBL/GenBank/DDBJ databases">
        <title>Genome Sequence of Bacillus simplex strain VanAntwerpen2.</title>
        <authorList>
            <person name="Couger M.B."/>
        </authorList>
    </citation>
    <scope>NUCLEOTIDE SEQUENCE [LARGE SCALE GENOMIC DNA]</scope>
    <source>
        <strain evidence="6 7">VanAntwerpen02</strain>
    </source>
</reference>
<gene>
    <name evidence="6" type="ORF">AS888_21620</name>
</gene>
<comment type="subcellular location">
    <subcellularLocation>
        <location evidence="1">Secreted</location>
    </subcellularLocation>
</comment>
<dbReference type="InterPro" id="IPR004302">
    <property type="entry name" value="Cellulose/chitin-bd_N"/>
</dbReference>
<organism evidence="6 7">
    <name type="scientific">Peribacillus simplex</name>
    <dbReference type="NCBI Taxonomy" id="1478"/>
    <lineage>
        <taxon>Bacteria</taxon>
        <taxon>Bacillati</taxon>
        <taxon>Bacillota</taxon>
        <taxon>Bacilli</taxon>
        <taxon>Bacillales</taxon>
        <taxon>Bacillaceae</taxon>
        <taxon>Peribacillus</taxon>
    </lineage>
</organism>
<dbReference type="PANTHER" id="PTHR34823:SF1">
    <property type="entry name" value="CHITIN-BINDING TYPE-4 DOMAIN-CONTAINING PROTEIN"/>
    <property type="match status" value="1"/>
</dbReference>
<feature type="chain" id="PRO_5038487346" description="Chitin-binding type-4 domain-containing protein" evidence="4">
    <location>
        <begin position="26"/>
        <end position="220"/>
    </location>
</feature>
<dbReference type="SUPFAM" id="SSF81296">
    <property type="entry name" value="E set domains"/>
    <property type="match status" value="1"/>
</dbReference>
<dbReference type="RefSeq" id="WP_061142761.1">
    <property type="nucleotide sequence ID" value="NZ_LNNH01000027.1"/>
</dbReference>
<dbReference type="GO" id="GO:0005576">
    <property type="term" value="C:extracellular region"/>
    <property type="evidence" value="ECO:0007669"/>
    <property type="project" value="UniProtKB-SubCell"/>
</dbReference>
<keyword evidence="2" id="KW-0964">Secreted</keyword>
<sequence>MKCSKGLKRFLFSTSLVLGLSVVGANDFASAHGYVESPKSRSLLCKEQVNKNCGSIMYEPQSLEGHKGFPGASIPDGKLASAGGLFGGVLDEQTATRWSKNAIQSGPQTFTWNLTAMHSTAKWHYYITKQNWDPNKPLTRDQLELVPFYEKNDNGARPSNKVSHQVVVPQRTGYHVIYAVWDVADTVNAFYNAIDVQFSGMNVGGTSISAVNYHSSFKTY</sequence>
<dbReference type="PANTHER" id="PTHR34823">
    <property type="entry name" value="GLCNAC-BINDING PROTEIN A"/>
    <property type="match status" value="1"/>
</dbReference>
<dbReference type="AlphaFoldDB" id="A0A109MX79"/>
<keyword evidence="7" id="KW-1185">Reference proteome</keyword>
<dbReference type="Pfam" id="PF03067">
    <property type="entry name" value="LPMO_10"/>
    <property type="match status" value="1"/>
</dbReference>
<dbReference type="Gene3D" id="2.70.50.50">
    <property type="entry name" value="chitin-binding protein cbp21"/>
    <property type="match status" value="1"/>
</dbReference>
<evidence type="ECO:0000313" key="7">
    <source>
        <dbReference type="Proteomes" id="UP000064189"/>
    </source>
</evidence>
<evidence type="ECO:0000256" key="4">
    <source>
        <dbReference type="SAM" id="SignalP"/>
    </source>
</evidence>
<keyword evidence="3 4" id="KW-0732">Signal</keyword>
<dbReference type="InterPro" id="IPR051024">
    <property type="entry name" value="GlcNAc_Chitin_IntDeg"/>
</dbReference>
<evidence type="ECO:0000313" key="6">
    <source>
        <dbReference type="EMBL" id="KWW17620.1"/>
    </source>
</evidence>
<dbReference type="EMBL" id="LNNH01000027">
    <property type="protein sequence ID" value="KWW17620.1"/>
    <property type="molecule type" value="Genomic_DNA"/>
</dbReference>
<accession>A0A109MX79</accession>
<name>A0A109MX79_9BACI</name>